<dbReference type="CDD" id="cd00541">
    <property type="entry name" value="OMPLA"/>
    <property type="match status" value="1"/>
</dbReference>
<dbReference type="InterPro" id="IPR003187">
    <property type="entry name" value="PLipase_A1"/>
</dbReference>
<evidence type="ECO:0000256" key="1">
    <source>
        <dbReference type="PIRSR" id="PIRSR603187-1"/>
    </source>
</evidence>
<comment type="cofactor">
    <cofactor evidence="2">
        <name>Ca(2+)</name>
        <dbReference type="ChEBI" id="CHEBI:29108"/>
    </cofactor>
    <text evidence="2">Binds 1 Ca(2+) ion per monomer.</text>
</comment>
<evidence type="ECO:0000313" key="4">
    <source>
        <dbReference type="Proteomes" id="UP000826725"/>
    </source>
</evidence>
<feature type="binding site" description="in dimeric form" evidence="2">
    <location>
        <position position="226"/>
    </location>
    <ligand>
        <name>Ca(2+)</name>
        <dbReference type="ChEBI" id="CHEBI:29108"/>
        <label>1</label>
    </ligand>
</feature>
<dbReference type="PANTHER" id="PTHR40457:SF1">
    <property type="entry name" value="PHOSPHOLIPASE A1"/>
    <property type="match status" value="1"/>
</dbReference>
<proteinExistence type="predicted"/>
<sequence>MKAQLWDVPIYSQVSVVSLFFFFFCFSSGGIGQKCYAGDVEECMVRAMQTAEDSITIGELRLQCQKDLEEDKVARVGREKNLPLVERRIYQDRKHVLEPFTLMAHKPNYVLFASYNSSSYDATPFQEQYNNPDLECDDVEAKFQLSIKFPLLVNLGNDTFDIYAAYTNRSFWQVYNNTESAPFRETNHEPEIWVQFHPRWEFFGFTNVWNSFGINHQSNGRDGVLSRSWNRLFAWFTVERGNLAMSFKPWYRIPSDGKDENPGITDYMGHYELSASYKWQEHVFSVMSRNNLESGFHSGAVELSWSFPLWHWPFLRGYVQYFNGYGESLLDYNRYTNAIGIGFSLTDWL</sequence>
<accession>A0A8D5FJB0</accession>
<feature type="active site" description="Proton acceptor" evidence="1">
    <location>
        <position position="216"/>
    </location>
</feature>
<dbReference type="Proteomes" id="UP000826725">
    <property type="component" value="Chromosome"/>
</dbReference>
<dbReference type="GO" id="GO:0006629">
    <property type="term" value="P:lipid metabolic process"/>
    <property type="evidence" value="ECO:0007669"/>
    <property type="project" value="InterPro"/>
</dbReference>
<dbReference type="GO" id="GO:0005509">
    <property type="term" value="F:calcium ion binding"/>
    <property type="evidence" value="ECO:0007669"/>
    <property type="project" value="TreeGrafter"/>
</dbReference>
<evidence type="ECO:0000256" key="2">
    <source>
        <dbReference type="PIRSR" id="PIRSR603187-2"/>
    </source>
</evidence>
<dbReference type="KEGG" id="dbk:DGMP_31210"/>
<evidence type="ECO:0000313" key="3">
    <source>
        <dbReference type="EMBL" id="BCL62428.1"/>
    </source>
</evidence>
<feature type="binding site" description="in dimeric form" evidence="2">
    <location>
        <position position="221"/>
    </location>
    <ligand>
        <name>Ca(2+)</name>
        <dbReference type="ChEBI" id="CHEBI:29108"/>
        <label>1</label>
    </ligand>
</feature>
<keyword evidence="4" id="KW-1185">Reference proteome</keyword>
<dbReference type="GO" id="GO:0004623">
    <property type="term" value="F:phospholipase A2 activity"/>
    <property type="evidence" value="ECO:0007669"/>
    <property type="project" value="TreeGrafter"/>
</dbReference>
<protein>
    <submittedName>
        <fullName evidence="3">Phospholipase</fullName>
    </submittedName>
</protein>
<name>A0A8D5FJB0_9BACT</name>
<reference evidence="3" key="1">
    <citation type="submission" date="2020-09" db="EMBL/GenBank/DDBJ databases">
        <title>Desulfogranum mesoprofundum gen. nov., sp. nov., a novel mesophilic, sulfate-reducing chemolithoautotroph isolated from a deep-sea hydrothermal vent chimney in the Suiyo Seamount.</title>
        <authorList>
            <person name="Hashimoto Y."/>
            <person name="Nakagawa S."/>
        </authorList>
    </citation>
    <scope>NUCLEOTIDE SEQUENCE</scope>
    <source>
        <strain evidence="3">KT2</strain>
    </source>
</reference>
<dbReference type="GO" id="GO:0009279">
    <property type="term" value="C:cell outer membrane"/>
    <property type="evidence" value="ECO:0007669"/>
    <property type="project" value="TreeGrafter"/>
</dbReference>
<gene>
    <name evidence="3" type="ORF">DGMP_31210</name>
</gene>
<dbReference type="RefSeq" id="WP_228854787.1">
    <property type="nucleotide sequence ID" value="NZ_AP024086.1"/>
</dbReference>
<feature type="active site" description="Nucleophile" evidence="1">
    <location>
        <position position="218"/>
    </location>
</feature>
<dbReference type="Pfam" id="PF02253">
    <property type="entry name" value="PLA1"/>
    <property type="match status" value="1"/>
</dbReference>
<keyword evidence="2" id="KW-0479">Metal-binding</keyword>
<dbReference type="EMBL" id="AP024086">
    <property type="protein sequence ID" value="BCL62428.1"/>
    <property type="molecule type" value="Genomic_DNA"/>
</dbReference>
<dbReference type="PANTHER" id="PTHR40457">
    <property type="entry name" value="PHOSPHOLIPASE A1"/>
    <property type="match status" value="1"/>
</dbReference>
<feature type="binding site" description="in dimeric form" evidence="2">
    <location>
        <position position="180"/>
    </location>
    <ligand>
        <name>Ca(2+)</name>
        <dbReference type="ChEBI" id="CHEBI:29108"/>
        <label>1</label>
    </ligand>
</feature>
<keyword evidence="2" id="KW-0106">Calcium</keyword>
<organism evidence="3 4">
    <name type="scientific">Desulfomarina profundi</name>
    <dbReference type="NCBI Taxonomy" id="2772557"/>
    <lineage>
        <taxon>Bacteria</taxon>
        <taxon>Pseudomonadati</taxon>
        <taxon>Thermodesulfobacteriota</taxon>
        <taxon>Desulfobulbia</taxon>
        <taxon>Desulfobulbales</taxon>
        <taxon>Desulfobulbaceae</taxon>
        <taxon>Desulfomarina</taxon>
    </lineage>
</organism>
<dbReference type="AlphaFoldDB" id="A0A8D5FJB0"/>